<dbReference type="PANTHER" id="PTHR42788:SF13">
    <property type="entry name" value="ALIPHATIC SULFONATES IMPORT ATP-BINDING PROTEIN SSUB"/>
    <property type="match status" value="1"/>
</dbReference>
<evidence type="ECO:0000313" key="6">
    <source>
        <dbReference type="EMBL" id="MDO6966676.1"/>
    </source>
</evidence>
<evidence type="ECO:0000313" key="7">
    <source>
        <dbReference type="Proteomes" id="UP001174932"/>
    </source>
</evidence>
<protein>
    <submittedName>
        <fullName evidence="6">ABC transporter ATP-binding protein</fullName>
    </submittedName>
</protein>
<dbReference type="GO" id="GO:0005524">
    <property type="term" value="F:ATP binding"/>
    <property type="evidence" value="ECO:0007669"/>
    <property type="project" value="UniProtKB-KW"/>
</dbReference>
<gene>
    <name evidence="6" type="ORF">Q4481_22205</name>
</gene>
<dbReference type="CDD" id="cd03293">
    <property type="entry name" value="ABC_NrtD_SsuB_transporters"/>
    <property type="match status" value="1"/>
</dbReference>
<comment type="similarity">
    <text evidence="1">Belongs to the ABC transporter superfamily.</text>
</comment>
<dbReference type="EMBL" id="JAUOZU010000020">
    <property type="protein sequence ID" value="MDO6966676.1"/>
    <property type="molecule type" value="Genomic_DNA"/>
</dbReference>
<comment type="caution">
    <text evidence="6">The sequence shown here is derived from an EMBL/GenBank/DDBJ whole genome shotgun (WGS) entry which is preliminary data.</text>
</comment>
<dbReference type="Pfam" id="PF00005">
    <property type="entry name" value="ABC_tran"/>
    <property type="match status" value="1"/>
</dbReference>
<reference evidence="6" key="1">
    <citation type="journal article" date="2015" name="Int. J. Syst. Evol. Microbiol.">
        <title>Rhizobium alvei sp. nov., isolated from a freshwater river.</title>
        <authorList>
            <person name="Sheu S.Y."/>
            <person name="Huang H.W."/>
            <person name="Young C.C."/>
            <person name="Chen W.M."/>
        </authorList>
    </citation>
    <scope>NUCLEOTIDE SEQUENCE</scope>
    <source>
        <strain evidence="6">TNR-22</strain>
    </source>
</reference>
<keyword evidence="7" id="KW-1185">Reference proteome</keyword>
<feature type="domain" description="ABC transporter" evidence="5">
    <location>
        <begin position="25"/>
        <end position="254"/>
    </location>
</feature>
<dbReference type="InterPro" id="IPR027417">
    <property type="entry name" value="P-loop_NTPase"/>
</dbReference>
<evidence type="ECO:0000256" key="2">
    <source>
        <dbReference type="ARBA" id="ARBA00022448"/>
    </source>
</evidence>
<dbReference type="PANTHER" id="PTHR42788">
    <property type="entry name" value="TAURINE IMPORT ATP-BINDING PROTEIN-RELATED"/>
    <property type="match status" value="1"/>
</dbReference>
<proteinExistence type="inferred from homology"/>
<keyword evidence="4 6" id="KW-0067">ATP-binding</keyword>
<name>A0ABT8YSE3_9HYPH</name>
<accession>A0ABT8YSE3</accession>
<dbReference type="PROSITE" id="PS00211">
    <property type="entry name" value="ABC_TRANSPORTER_1"/>
    <property type="match status" value="1"/>
</dbReference>
<dbReference type="InterPro" id="IPR050166">
    <property type="entry name" value="ABC_transporter_ATP-bind"/>
</dbReference>
<reference evidence="6" key="2">
    <citation type="submission" date="2023-07" db="EMBL/GenBank/DDBJ databases">
        <authorList>
            <person name="Shen H."/>
        </authorList>
    </citation>
    <scope>NUCLEOTIDE SEQUENCE</scope>
    <source>
        <strain evidence="6">TNR-22</strain>
    </source>
</reference>
<evidence type="ECO:0000256" key="3">
    <source>
        <dbReference type="ARBA" id="ARBA00022741"/>
    </source>
</evidence>
<dbReference type="PROSITE" id="PS50893">
    <property type="entry name" value="ABC_TRANSPORTER_2"/>
    <property type="match status" value="1"/>
</dbReference>
<keyword evidence="3" id="KW-0547">Nucleotide-binding</keyword>
<evidence type="ECO:0000259" key="5">
    <source>
        <dbReference type="PROSITE" id="PS50893"/>
    </source>
</evidence>
<dbReference type="SMART" id="SM00382">
    <property type="entry name" value="AAA"/>
    <property type="match status" value="1"/>
</dbReference>
<dbReference type="Gene3D" id="3.40.50.300">
    <property type="entry name" value="P-loop containing nucleotide triphosphate hydrolases"/>
    <property type="match status" value="1"/>
</dbReference>
<evidence type="ECO:0000256" key="4">
    <source>
        <dbReference type="ARBA" id="ARBA00022840"/>
    </source>
</evidence>
<dbReference type="InterPro" id="IPR003439">
    <property type="entry name" value="ABC_transporter-like_ATP-bd"/>
</dbReference>
<organism evidence="6 7">
    <name type="scientific">Rhizobium alvei</name>
    <dbReference type="NCBI Taxonomy" id="1132659"/>
    <lineage>
        <taxon>Bacteria</taxon>
        <taxon>Pseudomonadati</taxon>
        <taxon>Pseudomonadota</taxon>
        <taxon>Alphaproteobacteria</taxon>
        <taxon>Hyphomicrobiales</taxon>
        <taxon>Rhizobiaceae</taxon>
        <taxon>Rhizobium/Agrobacterium group</taxon>
        <taxon>Rhizobium</taxon>
    </lineage>
</organism>
<evidence type="ECO:0000256" key="1">
    <source>
        <dbReference type="ARBA" id="ARBA00005417"/>
    </source>
</evidence>
<keyword evidence="2" id="KW-0813">Transport</keyword>
<sequence length="272" mass="30025">MLHYLDRTNPHAPVASAKANRKSLISLKGVGLTFGSHEVLRDIDVEICEGEFVCVIGPSGCGKTTLLRILAGLIRASRGTVSYRGKVQTQPASDIAIVFQDYANALLPWRTAAANVSLALEAAGTPRAERKDRIADLLDKVGLSKHADKYPSEMSGGMQQRLQIARCLAQNPSVILMDEPFGALDAMTRQKLQDEILSIVSDSNVTAFFVTHDLEEAIYLGDRVIALEPNPGRIAELIDVPLTRPRNQLTTREEPEFLALRRKLFDFVLRYE</sequence>
<dbReference type="InterPro" id="IPR003593">
    <property type="entry name" value="AAA+_ATPase"/>
</dbReference>
<dbReference type="Proteomes" id="UP001174932">
    <property type="component" value="Unassembled WGS sequence"/>
</dbReference>
<dbReference type="SUPFAM" id="SSF52540">
    <property type="entry name" value="P-loop containing nucleoside triphosphate hydrolases"/>
    <property type="match status" value="1"/>
</dbReference>
<dbReference type="InterPro" id="IPR017871">
    <property type="entry name" value="ABC_transporter-like_CS"/>
</dbReference>